<keyword evidence="2 5" id="KW-0489">Methyltransferase</keyword>
<dbReference type="RefSeq" id="WP_119445981.1">
    <property type="nucleotide sequence ID" value="NZ_CP032317.1"/>
</dbReference>
<organism evidence="5 6">
    <name type="scientific">Hymenobacter oligotrophus</name>
    <dbReference type="NCBI Taxonomy" id="2319843"/>
    <lineage>
        <taxon>Bacteria</taxon>
        <taxon>Pseudomonadati</taxon>
        <taxon>Bacteroidota</taxon>
        <taxon>Cytophagia</taxon>
        <taxon>Cytophagales</taxon>
        <taxon>Hymenobacteraceae</taxon>
        <taxon>Hymenobacter</taxon>
    </lineage>
</organism>
<evidence type="ECO:0000313" key="5">
    <source>
        <dbReference type="EMBL" id="AYA38436.1"/>
    </source>
</evidence>
<dbReference type="KEGG" id="hyh:D3Y59_16115"/>
<keyword evidence="3 5" id="KW-0808">Transferase</keyword>
<dbReference type="SUPFAM" id="SSF53335">
    <property type="entry name" value="S-adenosyl-L-methionine-dependent methyltransferases"/>
    <property type="match status" value="1"/>
</dbReference>
<dbReference type="AlphaFoldDB" id="A0A3B7RGW3"/>
<dbReference type="OrthoDB" id="9797252at2"/>
<dbReference type="PANTHER" id="PTHR44942:SF4">
    <property type="entry name" value="METHYLTRANSFERASE TYPE 11 DOMAIN-CONTAINING PROTEIN"/>
    <property type="match status" value="1"/>
</dbReference>
<protein>
    <submittedName>
        <fullName evidence="5">Class I SAM-dependent methyltransferase</fullName>
    </submittedName>
</protein>
<evidence type="ECO:0000256" key="2">
    <source>
        <dbReference type="ARBA" id="ARBA00022603"/>
    </source>
</evidence>
<dbReference type="GO" id="GO:0008757">
    <property type="term" value="F:S-adenosylmethionine-dependent methyltransferase activity"/>
    <property type="evidence" value="ECO:0007669"/>
    <property type="project" value="InterPro"/>
</dbReference>
<sequence>MAPLDRFSDHAAQYAQFRITYPAELYSYLLDKTLGRSAAWDCGTGNGQVAADLAAHFDQVDATDISPKQLQQAAPRANVHYRISPAEQTPFADNTFDLITTAQALHWFDAAAFHREAQRVAKPGATIAEWGYGLVKTDEPLDALINRFYTDIVGPYWDKNRRHIDDGFARIPFPFAAVEHRHFEARQLWSAERFLQYLQTWSSVHLYQKQTGENPVYQIAHSLRQLWGEDKREVCFPIFLRAGGITK</sequence>
<dbReference type="Pfam" id="PF08241">
    <property type="entry name" value="Methyltransf_11"/>
    <property type="match status" value="1"/>
</dbReference>
<dbReference type="Proteomes" id="UP000262802">
    <property type="component" value="Chromosome"/>
</dbReference>
<dbReference type="EMBL" id="CP032317">
    <property type="protein sequence ID" value="AYA38436.1"/>
    <property type="molecule type" value="Genomic_DNA"/>
</dbReference>
<gene>
    <name evidence="5" type="ORF">D3Y59_16115</name>
</gene>
<feature type="domain" description="Methyltransferase type 11" evidence="4">
    <location>
        <begin position="41"/>
        <end position="127"/>
    </location>
</feature>
<name>A0A3B7RGW3_9BACT</name>
<accession>A0A3B7RGW3</accession>
<evidence type="ECO:0000256" key="1">
    <source>
        <dbReference type="ARBA" id="ARBA00008361"/>
    </source>
</evidence>
<dbReference type="InterPro" id="IPR029063">
    <property type="entry name" value="SAM-dependent_MTases_sf"/>
</dbReference>
<dbReference type="CDD" id="cd02440">
    <property type="entry name" value="AdoMet_MTases"/>
    <property type="match status" value="1"/>
</dbReference>
<evidence type="ECO:0000256" key="3">
    <source>
        <dbReference type="ARBA" id="ARBA00022679"/>
    </source>
</evidence>
<dbReference type="Gene3D" id="3.40.50.150">
    <property type="entry name" value="Vaccinia Virus protein VP39"/>
    <property type="match status" value="1"/>
</dbReference>
<reference evidence="5 6" key="1">
    <citation type="submission" date="2018-09" db="EMBL/GenBank/DDBJ databases">
        <title>Hymenobacter medium sp. nov., isolated from R2A medium.</title>
        <authorList>
            <person name="Yingchao G."/>
        </authorList>
    </citation>
    <scope>NUCLEOTIDE SEQUENCE [LARGE SCALE GENOMIC DNA]</scope>
    <source>
        <strain evidence="6">sh-6</strain>
    </source>
</reference>
<dbReference type="PANTHER" id="PTHR44942">
    <property type="entry name" value="METHYLTRANSF_11 DOMAIN-CONTAINING PROTEIN"/>
    <property type="match status" value="1"/>
</dbReference>
<keyword evidence="6" id="KW-1185">Reference proteome</keyword>
<comment type="similarity">
    <text evidence="1">Belongs to the methyltransferase superfamily.</text>
</comment>
<dbReference type="GO" id="GO:0032259">
    <property type="term" value="P:methylation"/>
    <property type="evidence" value="ECO:0007669"/>
    <property type="project" value="UniProtKB-KW"/>
</dbReference>
<dbReference type="InterPro" id="IPR051052">
    <property type="entry name" value="Diverse_substrate_MTase"/>
</dbReference>
<proteinExistence type="inferred from homology"/>
<evidence type="ECO:0000259" key="4">
    <source>
        <dbReference type="Pfam" id="PF08241"/>
    </source>
</evidence>
<dbReference type="InterPro" id="IPR013216">
    <property type="entry name" value="Methyltransf_11"/>
</dbReference>
<evidence type="ECO:0000313" key="6">
    <source>
        <dbReference type="Proteomes" id="UP000262802"/>
    </source>
</evidence>